<sequence length="722" mass="81771">MAKLVDVYRTEKQPSMSRRQLPLIVDENLTVNIIVNYFYIYDIVMIMDLNGMGLVCDNPMVKGKELDEFVRKFNVLTAAEMRSAFEVTCKDLLAILSQTVPCVGCRRSVERLFYQLMKSGHPALDPLYVSPEGVLSIRKDQLESPQVLCTLLRGHSSRLNNLVESQPRSKKSRRCNLHSLDSQRSRPVTSAWIDVWECMRPQCKEEVVLIESSTLLATLENYLRKHRFCGECRTKVLRAYALLVEEPDPCREKGYVPALYLGIKRCIPEKHIHLQTRTTYIANLITRAEPELLGSRRERHAKTLEIAQEEVLTCLGLCVYERLHRINLRLREEECTCKVLAAVAVEALCRNFEMAVEVKQGVSQLELLYEQIRKEELAKQQKKEHKKQKRRKKKEKRAEQDEKENSCECESEENADHNSEELFSSCTCLDPKPTSQNTDRHKLQVLDRKSKGSPVCYCEDCVRRKKDKSSLAESVEDQSNKAQKSCDKQQQFIKKTGGNCSSGESSNNNSIITSIRNSTPPPSMQQSLSPCQSCKSAQDLVETSATLLANNSTFKNCLRDGSARCNGNWSSSEHSQDCGYSSENNNGCCDTGSGSSSLPSSPEGSEIACSDGFCNHEGECNGERNCEPQTCERSTHSSTTVNLNNKGPGGLTLTLQQMLEESYSSDEECCIPAEEVQEFKARMRHVMEKRQELRQTLRKRFDELCVNPPQPRVHRSAHCASN</sequence>
<proteinExistence type="predicted"/>
<accession>A0ABQ8T317</accession>
<evidence type="ECO:0000256" key="1">
    <source>
        <dbReference type="SAM" id="Coils"/>
    </source>
</evidence>
<comment type="caution">
    <text evidence="3">The sequence shown here is derived from an EMBL/GenBank/DDBJ whole genome shotgun (WGS) entry which is preliminary data.</text>
</comment>
<feature type="region of interest" description="Disordered" evidence="2">
    <location>
        <begin position="469"/>
        <end position="488"/>
    </location>
</feature>
<feature type="region of interest" description="Disordered" evidence="2">
    <location>
        <begin position="496"/>
        <end position="530"/>
    </location>
</feature>
<organism evidence="3 4">
    <name type="scientific">Periplaneta americana</name>
    <name type="common">American cockroach</name>
    <name type="synonym">Blatta americana</name>
    <dbReference type="NCBI Taxonomy" id="6978"/>
    <lineage>
        <taxon>Eukaryota</taxon>
        <taxon>Metazoa</taxon>
        <taxon>Ecdysozoa</taxon>
        <taxon>Arthropoda</taxon>
        <taxon>Hexapoda</taxon>
        <taxon>Insecta</taxon>
        <taxon>Pterygota</taxon>
        <taxon>Neoptera</taxon>
        <taxon>Polyneoptera</taxon>
        <taxon>Dictyoptera</taxon>
        <taxon>Blattodea</taxon>
        <taxon>Blattoidea</taxon>
        <taxon>Blattidae</taxon>
        <taxon>Blattinae</taxon>
        <taxon>Periplaneta</taxon>
    </lineage>
</organism>
<feature type="coiled-coil region" evidence="1">
    <location>
        <begin position="375"/>
        <end position="406"/>
    </location>
</feature>
<reference evidence="3 4" key="1">
    <citation type="journal article" date="2022" name="Allergy">
        <title>Genome assembly and annotation of Periplaneta americana reveal a comprehensive cockroach allergen profile.</title>
        <authorList>
            <person name="Wang L."/>
            <person name="Xiong Q."/>
            <person name="Saelim N."/>
            <person name="Wang L."/>
            <person name="Nong W."/>
            <person name="Wan A.T."/>
            <person name="Shi M."/>
            <person name="Liu X."/>
            <person name="Cao Q."/>
            <person name="Hui J.H.L."/>
            <person name="Sookrung N."/>
            <person name="Leung T.F."/>
            <person name="Tungtrongchitr A."/>
            <person name="Tsui S.K.W."/>
        </authorList>
    </citation>
    <scope>NUCLEOTIDE SEQUENCE [LARGE SCALE GENOMIC DNA]</scope>
    <source>
        <strain evidence="3">PWHHKU_190912</strain>
    </source>
</reference>
<evidence type="ECO:0000313" key="3">
    <source>
        <dbReference type="EMBL" id="KAJ4440085.1"/>
    </source>
</evidence>
<keyword evidence="4" id="KW-1185">Reference proteome</keyword>
<keyword evidence="1" id="KW-0175">Coiled coil</keyword>
<gene>
    <name evidence="3" type="ORF">ANN_08218</name>
</gene>
<protein>
    <recommendedName>
        <fullName evidence="5">Gametogenetin-binding protein 2-like</fullName>
    </recommendedName>
</protein>
<dbReference type="InterPro" id="IPR026073">
    <property type="entry name" value="GGNBP2"/>
</dbReference>
<feature type="compositionally biased region" description="Low complexity" evidence="2">
    <location>
        <begin position="496"/>
        <end position="518"/>
    </location>
</feature>
<dbReference type="EMBL" id="JAJSOF020000017">
    <property type="protein sequence ID" value="KAJ4440085.1"/>
    <property type="molecule type" value="Genomic_DNA"/>
</dbReference>
<evidence type="ECO:0000256" key="2">
    <source>
        <dbReference type="SAM" id="MobiDB-lite"/>
    </source>
</evidence>
<dbReference type="PANTHER" id="PTHR13601:SF2">
    <property type="entry name" value="GAMETOGENETIN-BINDING PROTEIN 2"/>
    <property type="match status" value="1"/>
</dbReference>
<evidence type="ECO:0008006" key="5">
    <source>
        <dbReference type="Google" id="ProtNLM"/>
    </source>
</evidence>
<dbReference type="PANTHER" id="PTHR13601">
    <property type="entry name" value="GAMETOGENETIN-BINDING PROTEIN 2"/>
    <property type="match status" value="1"/>
</dbReference>
<dbReference type="Proteomes" id="UP001148838">
    <property type="component" value="Unassembled WGS sequence"/>
</dbReference>
<evidence type="ECO:0000313" key="4">
    <source>
        <dbReference type="Proteomes" id="UP001148838"/>
    </source>
</evidence>
<name>A0ABQ8T317_PERAM</name>